<gene>
    <name evidence="10 11" type="primary">fabZ</name>
    <name evidence="11" type="ORF">CUESP1_0105</name>
</gene>
<dbReference type="GO" id="GO:0006633">
    <property type="term" value="P:fatty acid biosynthetic process"/>
    <property type="evidence" value="ECO:0007669"/>
    <property type="project" value="UniProtKB-UniRule"/>
</dbReference>
<dbReference type="SUPFAM" id="SSF54637">
    <property type="entry name" value="Thioesterase/thiol ester dehydrase-isomerase"/>
    <property type="match status" value="1"/>
</dbReference>
<comment type="function">
    <text evidence="9 10">Involved in unsaturated fatty acids biosynthesis. Catalyzes the dehydration of short chain beta-hydroxyacyl-ACPs and long chain saturated and unsaturated beta-hydroxyacyl-ACPs.</text>
</comment>
<dbReference type="GO" id="GO:0009245">
    <property type="term" value="P:lipid A biosynthetic process"/>
    <property type="evidence" value="ECO:0007669"/>
    <property type="project" value="UniProtKB-UniRule"/>
</dbReference>
<evidence type="ECO:0000256" key="6">
    <source>
        <dbReference type="ARBA" id="ARBA00022556"/>
    </source>
</evidence>
<keyword evidence="4 10" id="KW-0963">Cytoplasm</keyword>
<dbReference type="Proteomes" id="UP000245423">
    <property type="component" value="Chromosome 1"/>
</dbReference>
<evidence type="ECO:0000256" key="9">
    <source>
        <dbReference type="ARBA" id="ARBA00025049"/>
    </source>
</evidence>
<dbReference type="PANTHER" id="PTHR30272:SF1">
    <property type="entry name" value="3-HYDROXYACYL-[ACYL-CARRIER-PROTEIN] DEHYDRATASE"/>
    <property type="match status" value="1"/>
</dbReference>
<dbReference type="AlphaFoldDB" id="M1ZI16"/>
<dbReference type="InterPro" id="IPR029069">
    <property type="entry name" value="HotDog_dom_sf"/>
</dbReference>
<evidence type="ECO:0000256" key="2">
    <source>
        <dbReference type="ARBA" id="ARBA00004496"/>
    </source>
</evidence>
<evidence type="ECO:0000256" key="4">
    <source>
        <dbReference type="ARBA" id="ARBA00022490"/>
    </source>
</evidence>
<dbReference type="Gene3D" id="3.10.129.10">
    <property type="entry name" value="Hotdog Thioesterase"/>
    <property type="match status" value="1"/>
</dbReference>
<evidence type="ECO:0000256" key="7">
    <source>
        <dbReference type="ARBA" id="ARBA00023098"/>
    </source>
</evidence>
<dbReference type="NCBIfam" id="TIGR01750">
    <property type="entry name" value="fabZ"/>
    <property type="match status" value="1"/>
</dbReference>
<dbReference type="CDD" id="cd01288">
    <property type="entry name" value="FabZ"/>
    <property type="match status" value="1"/>
</dbReference>
<keyword evidence="7 10" id="KW-0443">Lipid metabolism</keyword>
<evidence type="ECO:0000256" key="3">
    <source>
        <dbReference type="ARBA" id="ARBA00009174"/>
    </source>
</evidence>
<dbReference type="EC" id="4.2.1.59" evidence="10"/>
<dbReference type="HAMAP" id="MF_00406">
    <property type="entry name" value="FabZ"/>
    <property type="match status" value="1"/>
</dbReference>
<dbReference type="HOGENOM" id="CLU_078912_3_0_9"/>
<feature type="active site" evidence="10">
    <location>
        <position position="51"/>
    </location>
</feature>
<dbReference type="GO" id="GO:0019171">
    <property type="term" value="F:(3R)-hydroxyacyl-[acyl-carrier-protein] dehydratase activity"/>
    <property type="evidence" value="ECO:0007669"/>
    <property type="project" value="UniProtKB-EC"/>
</dbReference>
<evidence type="ECO:0000256" key="5">
    <source>
        <dbReference type="ARBA" id="ARBA00022516"/>
    </source>
</evidence>
<proteinExistence type="inferred from homology"/>
<dbReference type="GO" id="GO:0016020">
    <property type="term" value="C:membrane"/>
    <property type="evidence" value="ECO:0007669"/>
    <property type="project" value="GOC"/>
</dbReference>
<keyword evidence="5 10" id="KW-0444">Lipid biosynthesis</keyword>
<accession>M1ZI16</accession>
<sequence length="143" mass="15993">MKNILNIDDIMEIIPHRYPFLLVDKVEIFINGKKGIGYKNVTINEPFFQGHFPNMPIMPGVLIMEAMAQVGAVVLLSEEKHKGKTPYFAGINKVRFKKKVLPGDILKMDIEIIKVRGSIGIGKGAAFVDDEIATEGEFLFAME</sequence>
<dbReference type="GO" id="GO:0005737">
    <property type="term" value="C:cytoplasm"/>
    <property type="evidence" value="ECO:0007669"/>
    <property type="project" value="UniProtKB-SubCell"/>
</dbReference>
<reference evidence="11 12" key="1">
    <citation type="submission" date="2016-11" db="EMBL/GenBank/DDBJ databases">
        <authorList>
            <person name="Manzoor S."/>
        </authorList>
    </citation>
    <scope>NUCLEOTIDE SEQUENCE [LARGE SCALE GENOMIC DNA]</scope>
    <source>
        <strain evidence="11">Clostridium ultunense strain Esp</strain>
    </source>
</reference>
<evidence type="ECO:0000256" key="8">
    <source>
        <dbReference type="ARBA" id="ARBA00023239"/>
    </source>
</evidence>
<evidence type="ECO:0000313" key="11">
    <source>
        <dbReference type="EMBL" id="SHD75504.1"/>
    </source>
</evidence>
<comment type="subcellular location">
    <subcellularLocation>
        <location evidence="2 10">Cytoplasm</location>
    </subcellularLocation>
</comment>
<evidence type="ECO:0000256" key="10">
    <source>
        <dbReference type="HAMAP-Rule" id="MF_00406"/>
    </source>
</evidence>
<keyword evidence="8 10" id="KW-0456">Lyase</keyword>
<dbReference type="InterPro" id="IPR013114">
    <property type="entry name" value="FabA_FabZ"/>
</dbReference>
<keyword evidence="12" id="KW-1185">Reference proteome</keyword>
<name>M1ZI16_9FIRM</name>
<evidence type="ECO:0000256" key="1">
    <source>
        <dbReference type="ARBA" id="ARBA00001055"/>
    </source>
</evidence>
<organism evidence="11 12">
    <name type="scientific">[Clostridium] ultunense Esp</name>
    <dbReference type="NCBI Taxonomy" id="1288971"/>
    <lineage>
        <taxon>Bacteria</taxon>
        <taxon>Bacillati</taxon>
        <taxon>Bacillota</taxon>
        <taxon>Tissierellia</taxon>
        <taxon>Tissierellales</taxon>
        <taxon>Tepidimicrobiaceae</taxon>
        <taxon>Schnuerera</taxon>
    </lineage>
</organism>
<comment type="similarity">
    <text evidence="3 10">Belongs to the thioester dehydratase family. FabZ subfamily.</text>
</comment>
<protein>
    <recommendedName>
        <fullName evidence="10">3-hydroxyacyl-[acyl-carrier-protein] dehydratase FabZ</fullName>
        <ecNumber evidence="10">4.2.1.59</ecNumber>
    </recommendedName>
    <alternativeName>
        <fullName evidence="10">(3R)-hydroxymyristoyl-[acyl-carrier-protein] dehydratase</fullName>
        <shortName evidence="10">(3R)-hydroxymyristoyl-ACP dehydrase</shortName>
    </alternativeName>
    <alternativeName>
        <fullName evidence="10">Beta-hydroxyacyl-ACP dehydratase</fullName>
    </alternativeName>
</protein>
<keyword evidence="6 10" id="KW-0441">Lipid A biosynthesis</keyword>
<dbReference type="InterPro" id="IPR010084">
    <property type="entry name" value="FabZ"/>
</dbReference>
<dbReference type="Pfam" id="PF07977">
    <property type="entry name" value="FabA"/>
    <property type="match status" value="1"/>
</dbReference>
<dbReference type="NCBIfam" id="NF000582">
    <property type="entry name" value="PRK00006.1"/>
    <property type="match status" value="1"/>
</dbReference>
<dbReference type="PANTHER" id="PTHR30272">
    <property type="entry name" value="3-HYDROXYACYL-[ACYL-CARRIER-PROTEIN] DEHYDRATASE"/>
    <property type="match status" value="1"/>
</dbReference>
<evidence type="ECO:0000313" key="12">
    <source>
        <dbReference type="Proteomes" id="UP000245423"/>
    </source>
</evidence>
<comment type="catalytic activity">
    <reaction evidence="1 10">
        <text>a (3R)-hydroxyacyl-[ACP] = a (2E)-enoyl-[ACP] + H2O</text>
        <dbReference type="Rhea" id="RHEA:13097"/>
        <dbReference type="Rhea" id="RHEA-COMP:9925"/>
        <dbReference type="Rhea" id="RHEA-COMP:9945"/>
        <dbReference type="ChEBI" id="CHEBI:15377"/>
        <dbReference type="ChEBI" id="CHEBI:78784"/>
        <dbReference type="ChEBI" id="CHEBI:78827"/>
        <dbReference type="EC" id="4.2.1.59"/>
    </reaction>
</comment>
<dbReference type="FunFam" id="3.10.129.10:FF:000001">
    <property type="entry name" value="3-hydroxyacyl-[acyl-carrier-protein] dehydratase FabZ"/>
    <property type="match status" value="1"/>
</dbReference>
<dbReference type="EMBL" id="LT669839">
    <property type="protein sequence ID" value="SHD75504.1"/>
    <property type="molecule type" value="Genomic_DNA"/>
</dbReference>